<evidence type="ECO:0000256" key="3">
    <source>
        <dbReference type="ARBA" id="ARBA00022741"/>
    </source>
</evidence>
<dbReference type="Gene3D" id="1.20.1560.10">
    <property type="entry name" value="ABC transporter type 1, transmembrane domain"/>
    <property type="match status" value="1"/>
</dbReference>
<dbReference type="PANTHER" id="PTHR24221">
    <property type="entry name" value="ATP-BINDING CASSETTE SUB-FAMILY B"/>
    <property type="match status" value="1"/>
</dbReference>
<keyword evidence="2 7" id="KW-0812">Transmembrane</keyword>
<dbReference type="InterPro" id="IPR003593">
    <property type="entry name" value="AAA+_ATPase"/>
</dbReference>
<evidence type="ECO:0000313" key="12">
    <source>
        <dbReference type="Proteomes" id="UP000248897"/>
    </source>
</evidence>
<sequence length="584" mass="66079">MNKFWFILRYFKQTSDLPVKIKFFVIIAISFFSTILISMQPVIMAKLVGVIDSKQLDFPVVIYLLALSYIVVMSLRKLSSALNFILLTSLKNNLVISMTNDYFKNLFYDDNAIKNNENTGDVTQRLNQAIDELTVVLRNISHNFIPPLLQLIFSIIIIISSGDYIVAALFIIYFSIYFIIKRTFNPGIVELYNDFYTTSVKNYSLITDSVKNMGAAKVCNSYDYLFGRYEKLLSNIETKHERLLKEDMRFLLIESACNIVFFGSSFIYSLYQTAIGNINISHFIMISSYILLLSSPLENIGSMYTALQKSTISLHGFIQSFFGMTKGDSVGQPWAGTVDSLKMVNVFFSYENADEYIINNLNLEITKGCFVTLTGSSGSGKSTIAKLMAGQIETKQGDIFINDRDINQLSARERAEVIFHISQNDYVFMDTLRFNLKIACPEATDDQLILALNLARLDDLASDNGTSLLDIKIGDNGMTLSGGQRQRLSLARLFLRNPRIIILDEITSALDVINERGVIANIKRSYPHAMICNISHRSSTFDFSDEIIVIEKGRIVDRGDFVALKRTNTYIQSILRQEAMREAG</sequence>
<keyword evidence="3" id="KW-0547">Nucleotide-binding</keyword>
<comment type="subcellular location">
    <subcellularLocation>
        <location evidence="1">Cell membrane</location>
        <topology evidence="1">Multi-pass membrane protein</topology>
    </subcellularLocation>
</comment>
<dbReference type="InterPro" id="IPR017871">
    <property type="entry name" value="ABC_transporter-like_CS"/>
</dbReference>
<dbReference type="AlphaFoldDB" id="A0A2X4V3Q6"/>
<feature type="domain" description="ABC transporter" evidence="8">
    <location>
        <begin position="341"/>
        <end position="577"/>
    </location>
</feature>
<organism evidence="11 12">
    <name type="scientific">Serratia plymuthica</name>
    <dbReference type="NCBI Taxonomy" id="82996"/>
    <lineage>
        <taxon>Bacteria</taxon>
        <taxon>Pseudomonadati</taxon>
        <taxon>Pseudomonadota</taxon>
        <taxon>Gammaproteobacteria</taxon>
        <taxon>Enterobacterales</taxon>
        <taxon>Yersiniaceae</taxon>
        <taxon>Serratia</taxon>
    </lineage>
</organism>
<dbReference type="Pfam" id="PF00005">
    <property type="entry name" value="ABC_tran"/>
    <property type="match status" value="1"/>
</dbReference>
<evidence type="ECO:0000256" key="1">
    <source>
        <dbReference type="ARBA" id="ARBA00004651"/>
    </source>
</evidence>
<keyword evidence="11" id="KW-0378">Hydrolase</keyword>
<feature type="domain" description="ABC transmembrane type-1" evidence="9">
    <location>
        <begin position="24"/>
        <end position="309"/>
    </location>
</feature>
<dbReference type="EC" id="3.6.3.-" evidence="11"/>
<feature type="transmembrane region" description="Helical" evidence="7">
    <location>
        <begin position="82"/>
        <end position="99"/>
    </location>
</feature>
<dbReference type="Proteomes" id="UP000594967">
    <property type="component" value="Chromosome"/>
</dbReference>
<evidence type="ECO:0000313" key="10">
    <source>
        <dbReference type="EMBL" id="QPS20864.1"/>
    </source>
</evidence>
<evidence type="ECO:0000256" key="6">
    <source>
        <dbReference type="ARBA" id="ARBA00023136"/>
    </source>
</evidence>
<accession>A0A2X4V3Q6</accession>
<dbReference type="PROSITE" id="PS50929">
    <property type="entry name" value="ABC_TM1F"/>
    <property type="match status" value="1"/>
</dbReference>
<dbReference type="InterPro" id="IPR027417">
    <property type="entry name" value="P-loop_NTPase"/>
</dbReference>
<evidence type="ECO:0000313" key="13">
    <source>
        <dbReference type="Proteomes" id="UP000594967"/>
    </source>
</evidence>
<evidence type="ECO:0000259" key="8">
    <source>
        <dbReference type="PROSITE" id="PS50893"/>
    </source>
</evidence>
<keyword evidence="13" id="KW-1185">Reference proteome</keyword>
<evidence type="ECO:0000256" key="2">
    <source>
        <dbReference type="ARBA" id="ARBA00022692"/>
    </source>
</evidence>
<evidence type="ECO:0000313" key="11">
    <source>
        <dbReference type="EMBL" id="SQI39920.1"/>
    </source>
</evidence>
<dbReference type="InterPro" id="IPR036640">
    <property type="entry name" value="ABC1_TM_sf"/>
</dbReference>
<evidence type="ECO:0000256" key="7">
    <source>
        <dbReference type="SAM" id="Phobius"/>
    </source>
</evidence>
<feature type="transmembrane region" description="Helical" evidence="7">
    <location>
        <begin position="21"/>
        <end position="44"/>
    </location>
</feature>
<evidence type="ECO:0000256" key="5">
    <source>
        <dbReference type="ARBA" id="ARBA00022989"/>
    </source>
</evidence>
<keyword evidence="4 11" id="KW-0067">ATP-binding</keyword>
<dbReference type="InterPro" id="IPR011527">
    <property type="entry name" value="ABC1_TM_dom"/>
</dbReference>
<dbReference type="Pfam" id="PF00664">
    <property type="entry name" value="ABC_membrane"/>
    <property type="match status" value="1"/>
</dbReference>
<dbReference type="GO" id="GO:0016887">
    <property type="term" value="F:ATP hydrolysis activity"/>
    <property type="evidence" value="ECO:0007669"/>
    <property type="project" value="InterPro"/>
</dbReference>
<dbReference type="PROSITE" id="PS50893">
    <property type="entry name" value="ABC_TRANSPORTER_2"/>
    <property type="match status" value="1"/>
</dbReference>
<dbReference type="PANTHER" id="PTHR24221:SF654">
    <property type="entry name" value="ATP-BINDING CASSETTE SUB-FAMILY B MEMBER 6"/>
    <property type="match status" value="1"/>
</dbReference>
<dbReference type="SUPFAM" id="SSF52540">
    <property type="entry name" value="P-loop containing nucleoside triphosphate hydrolases"/>
    <property type="match status" value="1"/>
</dbReference>
<dbReference type="PROSITE" id="PS00211">
    <property type="entry name" value="ABC_TRANSPORTER_1"/>
    <property type="match status" value="1"/>
</dbReference>
<dbReference type="SUPFAM" id="SSF90123">
    <property type="entry name" value="ABC transporter transmembrane region"/>
    <property type="match status" value="1"/>
</dbReference>
<feature type="transmembrane region" description="Helical" evidence="7">
    <location>
        <begin position="56"/>
        <end position="75"/>
    </location>
</feature>
<feature type="transmembrane region" description="Helical" evidence="7">
    <location>
        <begin position="250"/>
        <end position="268"/>
    </location>
</feature>
<dbReference type="GO" id="GO:0005524">
    <property type="term" value="F:ATP binding"/>
    <property type="evidence" value="ECO:0007669"/>
    <property type="project" value="UniProtKB-KW"/>
</dbReference>
<dbReference type="Gene3D" id="3.40.50.300">
    <property type="entry name" value="P-loop containing nucleotide triphosphate hydrolases"/>
    <property type="match status" value="1"/>
</dbReference>
<reference evidence="11 12" key="1">
    <citation type="submission" date="2018-06" db="EMBL/GenBank/DDBJ databases">
        <authorList>
            <consortium name="Pathogen Informatics"/>
            <person name="Doyle S."/>
        </authorList>
    </citation>
    <scope>NUCLEOTIDE SEQUENCE [LARGE SCALE GENOMIC DNA]</scope>
    <source>
        <strain evidence="11 12">NCTC12961</strain>
    </source>
</reference>
<feature type="transmembrane region" description="Helical" evidence="7">
    <location>
        <begin position="151"/>
        <end position="180"/>
    </location>
</feature>
<protein>
    <submittedName>
        <fullName evidence="10">ATP-binding cassette domain-containing protein</fullName>
    </submittedName>
    <submittedName>
        <fullName evidence="11">Lipid A export ATP-binding/permease protein MsbA</fullName>
        <ecNumber evidence="11">3.6.3.-</ecNumber>
    </submittedName>
</protein>
<dbReference type="EMBL" id="CP065673">
    <property type="protein sequence ID" value="QPS20864.1"/>
    <property type="molecule type" value="Genomic_DNA"/>
</dbReference>
<dbReference type="EMBL" id="LS483469">
    <property type="protein sequence ID" value="SQI39920.1"/>
    <property type="molecule type" value="Genomic_DNA"/>
</dbReference>
<evidence type="ECO:0000259" key="9">
    <source>
        <dbReference type="PROSITE" id="PS50929"/>
    </source>
</evidence>
<dbReference type="InterPro" id="IPR003439">
    <property type="entry name" value="ABC_transporter-like_ATP-bd"/>
</dbReference>
<evidence type="ECO:0000256" key="4">
    <source>
        <dbReference type="ARBA" id="ARBA00022840"/>
    </source>
</evidence>
<gene>
    <name evidence="11" type="primary">msbA_3</name>
    <name evidence="10" type="ORF">I6G64_00025</name>
    <name evidence="11" type="ORF">NCTC12961_02989</name>
</gene>
<dbReference type="GO" id="GO:0140359">
    <property type="term" value="F:ABC-type transporter activity"/>
    <property type="evidence" value="ECO:0007669"/>
    <property type="project" value="InterPro"/>
</dbReference>
<dbReference type="InterPro" id="IPR039421">
    <property type="entry name" value="Type_1_exporter"/>
</dbReference>
<keyword evidence="5 7" id="KW-1133">Transmembrane helix</keyword>
<name>A0A2X4V3Q6_SERPL</name>
<reference evidence="10 13" key="2">
    <citation type="submission" date="2020-12" db="EMBL/GenBank/DDBJ databases">
        <title>FDA dAtabase for Regulatory Grade micrObial Sequences (FDA-ARGOS): Supporting development and validation of Infectious Disease Dx tests.</title>
        <authorList>
            <person name="Sproer C."/>
            <person name="Gronow S."/>
            <person name="Severitt S."/>
            <person name="Schroder I."/>
            <person name="Tallon L."/>
            <person name="Sadzewicz L."/>
            <person name="Zhao X."/>
            <person name="Boylan J."/>
            <person name="Ott S."/>
            <person name="Bowen H."/>
            <person name="Vavikolanu K."/>
            <person name="Mehta A."/>
            <person name="Aluvathingal J."/>
            <person name="Nadendla S."/>
            <person name="Lowell S."/>
            <person name="Myers T."/>
            <person name="Yan Y."/>
            <person name="Sichtig H."/>
        </authorList>
    </citation>
    <scope>NUCLEOTIDE SEQUENCE [LARGE SCALE GENOMIC DNA]</scope>
    <source>
        <strain evidence="10 13">FDAARGOS_907</strain>
    </source>
</reference>
<proteinExistence type="predicted"/>
<keyword evidence="6 7" id="KW-0472">Membrane</keyword>
<dbReference type="GO" id="GO:0005886">
    <property type="term" value="C:plasma membrane"/>
    <property type="evidence" value="ECO:0007669"/>
    <property type="project" value="UniProtKB-SubCell"/>
</dbReference>
<dbReference type="RefSeq" id="WP_063198300.1">
    <property type="nucleotide sequence ID" value="NZ_CAMITG010000002.1"/>
</dbReference>
<dbReference type="Proteomes" id="UP000248897">
    <property type="component" value="Chromosome 1"/>
</dbReference>
<dbReference type="SMART" id="SM00382">
    <property type="entry name" value="AAA"/>
    <property type="match status" value="1"/>
</dbReference>